<dbReference type="EMBL" id="JBBNAF010000009">
    <property type="protein sequence ID" value="KAK9114094.1"/>
    <property type="molecule type" value="Genomic_DNA"/>
</dbReference>
<keyword evidence="2" id="KW-1185">Reference proteome</keyword>
<dbReference type="Proteomes" id="UP001420932">
    <property type="component" value="Unassembled WGS sequence"/>
</dbReference>
<organism evidence="1 2">
    <name type="scientific">Stephania yunnanensis</name>
    <dbReference type="NCBI Taxonomy" id="152371"/>
    <lineage>
        <taxon>Eukaryota</taxon>
        <taxon>Viridiplantae</taxon>
        <taxon>Streptophyta</taxon>
        <taxon>Embryophyta</taxon>
        <taxon>Tracheophyta</taxon>
        <taxon>Spermatophyta</taxon>
        <taxon>Magnoliopsida</taxon>
        <taxon>Ranunculales</taxon>
        <taxon>Menispermaceae</taxon>
        <taxon>Menispermoideae</taxon>
        <taxon>Cissampelideae</taxon>
        <taxon>Stephania</taxon>
    </lineage>
</organism>
<protein>
    <submittedName>
        <fullName evidence="1">Uncharacterized protein</fullName>
    </submittedName>
</protein>
<evidence type="ECO:0000313" key="1">
    <source>
        <dbReference type="EMBL" id="KAK9114094.1"/>
    </source>
</evidence>
<name>A0AAP0IEP1_9MAGN</name>
<sequence>MGRLCGLEKETSLDRQTWRHACCLLCSSCGSTRKPGLSCQCKQPPHVLVEIHALLAVKIGQHRHQFHGHRIPPGASRRLPFGCLLHILPYLP</sequence>
<proteinExistence type="predicted"/>
<comment type="caution">
    <text evidence="1">The sequence shown here is derived from an EMBL/GenBank/DDBJ whole genome shotgun (WGS) entry which is preliminary data.</text>
</comment>
<accession>A0AAP0IEP1</accession>
<gene>
    <name evidence="1" type="ORF">Syun_020891</name>
</gene>
<evidence type="ECO:0000313" key="2">
    <source>
        <dbReference type="Proteomes" id="UP001420932"/>
    </source>
</evidence>
<reference evidence="1 2" key="1">
    <citation type="submission" date="2024-01" db="EMBL/GenBank/DDBJ databases">
        <title>Genome assemblies of Stephania.</title>
        <authorList>
            <person name="Yang L."/>
        </authorList>
    </citation>
    <scope>NUCLEOTIDE SEQUENCE [LARGE SCALE GENOMIC DNA]</scope>
    <source>
        <strain evidence="1">YNDBR</strain>
        <tissue evidence="1">Leaf</tissue>
    </source>
</reference>
<dbReference type="AlphaFoldDB" id="A0AAP0IEP1"/>